<reference evidence="6" key="1">
    <citation type="submission" date="2022-06" db="EMBL/GenBank/DDBJ databases">
        <title>Alkalimarinus sp. nov., isolated from gut of a Alitta virens.</title>
        <authorList>
            <person name="Yang A.I."/>
            <person name="Shin N.-R."/>
        </authorList>
    </citation>
    <scope>NUCLEOTIDE SEQUENCE</scope>
    <source>
        <strain evidence="6">A2M4</strain>
    </source>
</reference>
<dbReference type="SUPFAM" id="SSF46955">
    <property type="entry name" value="Putative DNA-binding domain"/>
    <property type="match status" value="1"/>
</dbReference>
<evidence type="ECO:0000256" key="4">
    <source>
        <dbReference type="SAM" id="Coils"/>
    </source>
</evidence>
<dbReference type="EMBL" id="CP100390">
    <property type="protein sequence ID" value="UZE94521.1"/>
    <property type="molecule type" value="Genomic_DNA"/>
</dbReference>
<dbReference type="SMART" id="SM00422">
    <property type="entry name" value="HTH_MERR"/>
    <property type="match status" value="1"/>
</dbReference>
<name>A0ABY6MXG7_9ALTE</name>
<feature type="domain" description="HTH merR-type" evidence="5">
    <location>
        <begin position="1"/>
        <end position="69"/>
    </location>
</feature>
<dbReference type="PANTHER" id="PTHR30204">
    <property type="entry name" value="REDOX-CYCLING DRUG-SENSING TRANSCRIPTIONAL ACTIVATOR SOXR"/>
    <property type="match status" value="1"/>
</dbReference>
<feature type="coiled-coil region" evidence="4">
    <location>
        <begin position="81"/>
        <end position="115"/>
    </location>
</feature>
<dbReference type="PANTHER" id="PTHR30204:SF94">
    <property type="entry name" value="HEAVY METAL-DEPENDENT TRANSCRIPTIONAL REGULATOR HI_0293-RELATED"/>
    <property type="match status" value="1"/>
</dbReference>
<dbReference type="Proteomes" id="UP001163739">
    <property type="component" value="Chromosome"/>
</dbReference>
<gene>
    <name evidence="6" type="ORF">NKI27_10505</name>
</gene>
<evidence type="ECO:0000256" key="2">
    <source>
        <dbReference type="ARBA" id="ARBA00023125"/>
    </source>
</evidence>
<keyword evidence="7" id="KW-1185">Reference proteome</keyword>
<keyword evidence="3" id="KW-0804">Transcription</keyword>
<evidence type="ECO:0000256" key="1">
    <source>
        <dbReference type="ARBA" id="ARBA00023015"/>
    </source>
</evidence>
<dbReference type="PRINTS" id="PR00040">
    <property type="entry name" value="HTHMERR"/>
</dbReference>
<keyword evidence="2" id="KW-0238">DNA-binding</keyword>
<dbReference type="RefSeq" id="WP_265046013.1">
    <property type="nucleotide sequence ID" value="NZ_CP100390.1"/>
</dbReference>
<dbReference type="CDD" id="cd04787">
    <property type="entry name" value="HTH_HMRTR_unk"/>
    <property type="match status" value="1"/>
</dbReference>
<evidence type="ECO:0000313" key="7">
    <source>
        <dbReference type="Proteomes" id="UP001163739"/>
    </source>
</evidence>
<evidence type="ECO:0000313" key="6">
    <source>
        <dbReference type="EMBL" id="UZE94521.1"/>
    </source>
</evidence>
<dbReference type="InterPro" id="IPR000551">
    <property type="entry name" value="MerR-type_HTH_dom"/>
</dbReference>
<dbReference type="InterPro" id="IPR009061">
    <property type="entry name" value="DNA-bd_dom_put_sf"/>
</dbReference>
<organism evidence="6 7">
    <name type="scientific">Alkalimarinus alittae</name>
    <dbReference type="NCBI Taxonomy" id="2961619"/>
    <lineage>
        <taxon>Bacteria</taxon>
        <taxon>Pseudomonadati</taxon>
        <taxon>Pseudomonadota</taxon>
        <taxon>Gammaproteobacteria</taxon>
        <taxon>Alteromonadales</taxon>
        <taxon>Alteromonadaceae</taxon>
        <taxon>Alkalimarinus</taxon>
    </lineage>
</organism>
<accession>A0ABY6MXG7</accession>
<evidence type="ECO:0000256" key="3">
    <source>
        <dbReference type="ARBA" id="ARBA00023163"/>
    </source>
</evidence>
<evidence type="ECO:0000259" key="5">
    <source>
        <dbReference type="PROSITE" id="PS50937"/>
    </source>
</evidence>
<proteinExistence type="predicted"/>
<keyword evidence="1" id="KW-0805">Transcription regulation</keyword>
<dbReference type="Pfam" id="PF13411">
    <property type="entry name" value="MerR_1"/>
    <property type="match status" value="1"/>
</dbReference>
<dbReference type="PROSITE" id="PS50937">
    <property type="entry name" value="HTH_MERR_2"/>
    <property type="match status" value="1"/>
</dbReference>
<sequence length="150" mass="16933">MKVNELATKVGVTPDTVRFYTRVGLLNPSKNLDNGYKNYGLADQKRLVFIVKSRHLGFSVSEIQEVIGMSNQGDSPCCRVRSIVKDRLNEALRTIDELQQLAERMQKAADTWKDLPDGQPTGDSVCSLIEMWDDIELDHLSLKKFTETTS</sequence>
<keyword evidence="4" id="KW-0175">Coiled coil</keyword>
<dbReference type="InterPro" id="IPR047057">
    <property type="entry name" value="MerR_fam"/>
</dbReference>
<dbReference type="Gene3D" id="1.10.1660.10">
    <property type="match status" value="1"/>
</dbReference>
<protein>
    <submittedName>
        <fullName evidence="6">MerR family transcriptional regulator</fullName>
    </submittedName>
</protein>